<accession>A0AB35XB74</accession>
<reference evidence="1 2" key="1">
    <citation type="submission" date="2023-10" db="EMBL/GenBank/DDBJ databases">
        <title>Wastewater isolates of ESBL- and carbapenemase-producing Gram-negative bacteria from New Zealand.</title>
        <authorList>
            <person name="Straub C."/>
            <person name="Weaver L."/>
            <person name="Cornelius A."/>
            <person name="Mcgill E."/>
            <person name="Dyet K."/>
            <person name="White L."/>
            <person name="Pattis I."/>
        </authorList>
    </citation>
    <scope>NUCLEOTIDE SEQUENCE [LARGE SCALE GENOMIC DNA]</scope>
    <source>
        <strain evidence="1 2">ESBL09</strain>
    </source>
</reference>
<dbReference type="RefSeq" id="WP_331389036.1">
    <property type="nucleotide sequence ID" value="NZ_JAZKKV010000001.1"/>
</dbReference>
<name>A0AB35XB74_9ENTR</name>
<sequence length="108" mass="12755">MEASSGYDFQGPFPWLVSEKIGFSDLYTCLYKASKSIYDQRDFSEKELIVFRYLCEGYSVSQINKLEGFSEKHIYYLRQKTKRMFGLRGNNAAALSFYLDISKLNRRW</sequence>
<evidence type="ECO:0000313" key="1">
    <source>
        <dbReference type="EMBL" id="MEE9656716.1"/>
    </source>
</evidence>
<keyword evidence="2" id="KW-1185">Reference proteome</keyword>
<gene>
    <name evidence="1" type="ORF">V4836_21820</name>
</gene>
<comment type="caution">
    <text evidence="1">The sequence shown here is derived from an EMBL/GenBank/DDBJ whole genome shotgun (WGS) entry which is preliminary data.</text>
</comment>
<dbReference type="Proteomes" id="UP001331691">
    <property type="component" value="Unassembled WGS sequence"/>
</dbReference>
<evidence type="ECO:0000313" key="2">
    <source>
        <dbReference type="Proteomes" id="UP001331691"/>
    </source>
</evidence>
<organism evidence="1 2">
    <name type="scientific">Kluyvera ascorbata</name>
    <dbReference type="NCBI Taxonomy" id="51288"/>
    <lineage>
        <taxon>Bacteria</taxon>
        <taxon>Pseudomonadati</taxon>
        <taxon>Pseudomonadota</taxon>
        <taxon>Gammaproteobacteria</taxon>
        <taxon>Enterobacterales</taxon>
        <taxon>Enterobacteriaceae</taxon>
        <taxon>Kluyvera</taxon>
    </lineage>
</organism>
<protein>
    <recommendedName>
        <fullName evidence="3">HTH luxR-type domain-containing protein</fullName>
    </recommendedName>
</protein>
<dbReference type="EMBL" id="JAZKKV010000001">
    <property type="protein sequence ID" value="MEE9656716.1"/>
    <property type="molecule type" value="Genomic_DNA"/>
</dbReference>
<proteinExistence type="predicted"/>
<evidence type="ECO:0008006" key="3">
    <source>
        <dbReference type="Google" id="ProtNLM"/>
    </source>
</evidence>
<dbReference type="AlphaFoldDB" id="A0AB35XB74"/>